<dbReference type="OrthoDB" id="522106at2759"/>
<dbReference type="Proteomes" id="UP000824998">
    <property type="component" value="Unassembled WGS sequence"/>
</dbReference>
<feature type="region of interest" description="Disordered" evidence="1">
    <location>
        <begin position="1"/>
        <end position="36"/>
    </location>
</feature>
<dbReference type="AlphaFoldDB" id="A0A9P7YPG2"/>
<evidence type="ECO:0000313" key="2">
    <source>
        <dbReference type="EMBL" id="KAG9237414.1"/>
    </source>
</evidence>
<dbReference type="EMBL" id="MU251387">
    <property type="protein sequence ID" value="KAG9237414.1"/>
    <property type="molecule type" value="Genomic_DNA"/>
</dbReference>
<comment type="caution">
    <text evidence="2">The sequence shown here is derived from an EMBL/GenBank/DDBJ whole genome shotgun (WGS) entry which is preliminary data.</text>
</comment>
<name>A0A9P7YPG2_9HELO</name>
<protein>
    <submittedName>
        <fullName evidence="2">Uncharacterized protein</fullName>
    </submittedName>
</protein>
<evidence type="ECO:0000256" key="1">
    <source>
        <dbReference type="SAM" id="MobiDB-lite"/>
    </source>
</evidence>
<gene>
    <name evidence="2" type="ORF">BJ875DRAFT_438470</name>
</gene>
<organism evidence="2 3">
    <name type="scientific">Amylocarpus encephaloides</name>
    <dbReference type="NCBI Taxonomy" id="45428"/>
    <lineage>
        <taxon>Eukaryota</taxon>
        <taxon>Fungi</taxon>
        <taxon>Dikarya</taxon>
        <taxon>Ascomycota</taxon>
        <taxon>Pezizomycotina</taxon>
        <taxon>Leotiomycetes</taxon>
        <taxon>Helotiales</taxon>
        <taxon>Helotiales incertae sedis</taxon>
        <taxon>Amylocarpus</taxon>
    </lineage>
</organism>
<accession>A0A9P7YPG2</accession>
<evidence type="ECO:0000313" key="3">
    <source>
        <dbReference type="Proteomes" id="UP000824998"/>
    </source>
</evidence>
<proteinExistence type="predicted"/>
<reference evidence="2" key="1">
    <citation type="journal article" date="2021" name="IMA Fungus">
        <title>Genomic characterization of three marine fungi, including Emericellopsis atlantica sp. nov. with signatures of a generalist lifestyle and marine biomass degradation.</title>
        <authorList>
            <person name="Hagestad O.C."/>
            <person name="Hou L."/>
            <person name="Andersen J.H."/>
            <person name="Hansen E.H."/>
            <person name="Altermark B."/>
            <person name="Li C."/>
            <person name="Kuhnert E."/>
            <person name="Cox R.J."/>
            <person name="Crous P.W."/>
            <person name="Spatafora J.W."/>
            <person name="Lail K."/>
            <person name="Amirebrahimi M."/>
            <person name="Lipzen A."/>
            <person name="Pangilinan J."/>
            <person name="Andreopoulos W."/>
            <person name="Hayes R.D."/>
            <person name="Ng V."/>
            <person name="Grigoriev I.V."/>
            <person name="Jackson S.A."/>
            <person name="Sutton T.D.S."/>
            <person name="Dobson A.D.W."/>
            <person name="Rama T."/>
        </authorList>
    </citation>
    <scope>NUCLEOTIDE SEQUENCE</scope>
    <source>
        <strain evidence="2">TRa018bII</strain>
    </source>
</reference>
<sequence length="421" mass="46066">MDEVQLESYRGGATRSTEYSDREAGEDVVAGHENESIQSSRTALLSRLVLPSPSSRLRVAIKNLGIGLSLPTYRTTSGPYLRNHALDSAGPPSLVPRQGLAARRPCFITTTSQGDGEGPIATLILISEERRKGERCLWECLPWRIIPTTGCLRRRDPVWIFHVWLLGAPLWLCEITRDVGRRLERDSCSDCGGEHSSALSMMKSRNLTLTDSPTPTHRAEDQTTFPTAEWNQGGSGLRSMLPHTRERLDSTRCLTPETVRHLVPYLYDVDVVSAAAGDGGSSQRHETDLLGVVEREGASAGACLDLKSTAPSFFVPRRERTNVTDISRGGQRAEIRRELECARPHEEEEEEADGGGGCGGRGAWEASEFDIASRAMTNVALCLATGPLVLWSGPLVLSEGPLVFWSSGRLVPWPSGPLVLW</sequence>
<feature type="compositionally biased region" description="Basic and acidic residues" evidence="1">
    <location>
        <begin position="18"/>
        <end position="35"/>
    </location>
</feature>
<keyword evidence="3" id="KW-1185">Reference proteome</keyword>